<evidence type="ECO:0000313" key="2">
    <source>
        <dbReference type="Proteomes" id="UP001166251"/>
    </source>
</evidence>
<dbReference type="InterPro" id="IPR027417">
    <property type="entry name" value="P-loop_NTPase"/>
</dbReference>
<protein>
    <recommendedName>
        <fullName evidence="3">Sulfotransferase domain-containing protein</fullName>
    </recommendedName>
</protein>
<dbReference type="EMBL" id="JAHZSS010000005">
    <property type="protein sequence ID" value="MBW8190577.1"/>
    <property type="molecule type" value="Genomic_DNA"/>
</dbReference>
<gene>
    <name evidence="1" type="ORF">K0504_05965</name>
</gene>
<comment type="caution">
    <text evidence="1">The sequence shown here is derived from an EMBL/GenBank/DDBJ whole genome shotgun (WGS) entry which is preliminary data.</text>
</comment>
<reference evidence="1" key="1">
    <citation type="submission" date="2021-07" db="EMBL/GenBank/DDBJ databases">
        <title>Neiella marina sp. nov., isolated from the intestinal content of sea cucumber Apostichopus japonicus.</title>
        <authorList>
            <person name="Bai X."/>
        </authorList>
    </citation>
    <scope>NUCLEOTIDE SEQUENCE</scope>
    <source>
        <strain evidence="1">126</strain>
    </source>
</reference>
<dbReference type="Proteomes" id="UP001166251">
    <property type="component" value="Unassembled WGS sequence"/>
</dbReference>
<evidence type="ECO:0008006" key="3">
    <source>
        <dbReference type="Google" id="ProtNLM"/>
    </source>
</evidence>
<evidence type="ECO:0000313" key="1">
    <source>
        <dbReference type="EMBL" id="MBW8190577.1"/>
    </source>
</evidence>
<dbReference type="RefSeq" id="WP_220103266.1">
    <property type="nucleotide sequence ID" value="NZ_JAHZSS010000005.1"/>
</dbReference>
<sequence length="229" mass="26279">MMKATGIWLKTAFSNSEILYWVLKLSINNVYQRRSSQDKEICIEGFPRSGNTFLYHYFSFFNPGTKVSHHVHAPIQVKLAVRHKIPCILVVREPIQTIASLYAVDEKISIRQALSYYKDFYYGVLPYLDDVYVVDNSDLNDVTTHVIDKVNAEFGTQFNVGESCDDSLSKIKENIRKSNDGNPQAMLVALPSEEKERIKNKMVERIKAHPAYAEAEALFSQVRQHRIVC</sequence>
<proteinExistence type="predicted"/>
<dbReference type="SUPFAM" id="SSF52540">
    <property type="entry name" value="P-loop containing nucleoside triphosphate hydrolases"/>
    <property type="match status" value="1"/>
</dbReference>
<name>A0ABS7EE19_9GAMM</name>
<accession>A0ABS7EE19</accession>
<organism evidence="1 2">
    <name type="scientific">Neiella holothuriorum</name>
    <dbReference type="NCBI Taxonomy" id="2870530"/>
    <lineage>
        <taxon>Bacteria</taxon>
        <taxon>Pseudomonadati</taxon>
        <taxon>Pseudomonadota</taxon>
        <taxon>Gammaproteobacteria</taxon>
        <taxon>Alteromonadales</taxon>
        <taxon>Echinimonadaceae</taxon>
        <taxon>Neiella</taxon>
    </lineage>
</organism>
<keyword evidence="2" id="KW-1185">Reference proteome</keyword>